<comment type="caution">
    <text evidence="2">The sequence shown here is derived from an EMBL/GenBank/DDBJ whole genome shotgun (WGS) entry which is preliminary data.</text>
</comment>
<dbReference type="InterPro" id="IPR036259">
    <property type="entry name" value="MFS_trans_sf"/>
</dbReference>
<dbReference type="InterPro" id="IPR039672">
    <property type="entry name" value="MFS_2"/>
</dbReference>
<accession>A0A0F9JG22</accession>
<feature type="transmembrane region" description="Helical" evidence="1">
    <location>
        <begin position="428"/>
        <end position="452"/>
    </location>
</feature>
<feature type="transmembrane region" description="Helical" evidence="1">
    <location>
        <begin position="327"/>
        <end position="348"/>
    </location>
</feature>
<feature type="transmembrane region" description="Helical" evidence="1">
    <location>
        <begin position="172"/>
        <end position="194"/>
    </location>
</feature>
<dbReference type="Pfam" id="PF13347">
    <property type="entry name" value="MFS_2"/>
    <property type="match status" value="1"/>
</dbReference>
<feature type="transmembrane region" description="Helical" evidence="1">
    <location>
        <begin position="397"/>
        <end position="416"/>
    </location>
</feature>
<reference evidence="2" key="1">
    <citation type="journal article" date="2015" name="Nature">
        <title>Complex archaea that bridge the gap between prokaryotes and eukaryotes.</title>
        <authorList>
            <person name="Spang A."/>
            <person name="Saw J.H."/>
            <person name="Jorgensen S.L."/>
            <person name="Zaremba-Niedzwiedzka K."/>
            <person name="Martijn J."/>
            <person name="Lind A.E."/>
            <person name="van Eijk R."/>
            <person name="Schleper C."/>
            <person name="Guy L."/>
            <person name="Ettema T.J."/>
        </authorList>
    </citation>
    <scope>NUCLEOTIDE SEQUENCE</scope>
</reference>
<feature type="transmembrane region" description="Helical" evidence="1">
    <location>
        <begin position="259"/>
        <end position="277"/>
    </location>
</feature>
<feature type="transmembrane region" description="Helical" evidence="1">
    <location>
        <begin position="131"/>
        <end position="151"/>
    </location>
</feature>
<keyword evidence="1" id="KW-0472">Membrane</keyword>
<dbReference type="GO" id="GO:0015293">
    <property type="term" value="F:symporter activity"/>
    <property type="evidence" value="ECO:0007669"/>
    <property type="project" value="InterPro"/>
</dbReference>
<keyword evidence="1" id="KW-0812">Transmembrane</keyword>
<dbReference type="PANTHER" id="PTHR11328">
    <property type="entry name" value="MAJOR FACILITATOR SUPERFAMILY DOMAIN-CONTAINING PROTEIN"/>
    <property type="match status" value="1"/>
</dbReference>
<feature type="transmembrane region" description="Helical" evidence="1">
    <location>
        <begin position="97"/>
        <end position="119"/>
    </location>
</feature>
<gene>
    <name evidence="2" type="ORF">LCGC14_1457670</name>
</gene>
<protein>
    <recommendedName>
        <fullName evidence="3">Major facilitator superfamily (MFS) profile domain-containing protein</fullName>
    </recommendedName>
</protein>
<dbReference type="GO" id="GO:0008643">
    <property type="term" value="P:carbohydrate transport"/>
    <property type="evidence" value="ECO:0007669"/>
    <property type="project" value="InterPro"/>
</dbReference>
<feature type="transmembrane region" description="Helical" evidence="1">
    <location>
        <begin position="63"/>
        <end position="85"/>
    </location>
</feature>
<organism evidence="2">
    <name type="scientific">marine sediment metagenome</name>
    <dbReference type="NCBI Taxonomy" id="412755"/>
    <lineage>
        <taxon>unclassified sequences</taxon>
        <taxon>metagenomes</taxon>
        <taxon>ecological metagenomes</taxon>
    </lineage>
</organism>
<dbReference type="PANTHER" id="PTHR11328:SF24">
    <property type="entry name" value="MAJOR FACILITATOR SUPERFAMILY (MFS) PROFILE DOMAIN-CONTAINING PROTEIN"/>
    <property type="match status" value="1"/>
</dbReference>
<dbReference type="Gene3D" id="1.20.1250.20">
    <property type="entry name" value="MFS general substrate transporter like domains"/>
    <property type="match status" value="2"/>
</dbReference>
<dbReference type="EMBL" id="LAZR01010112">
    <property type="protein sequence ID" value="KKM68759.1"/>
    <property type="molecule type" value="Genomic_DNA"/>
</dbReference>
<feature type="transmembrane region" description="Helical" evidence="1">
    <location>
        <begin position="206"/>
        <end position="224"/>
    </location>
</feature>
<evidence type="ECO:0000313" key="2">
    <source>
        <dbReference type="EMBL" id="KKM68759.1"/>
    </source>
</evidence>
<sequence>MASLRKDLNSDVMKESSTRKMFMFSMGYFFNIFIIMAFNSYVWTFYVDNLGFVDQQGVSLWPIYMAMANVIYTIWSMVVGLLIGFYTDKPLKWTKKWGFHTPWVIIGGLPTILLFFLLFTPPSATGVGSAVPILLYYIIIVCVFDVFFSLMQTHTFGGFGAHFRGESERRKAGLMTQIFTFIANFLTIGVWSLIITPGDPTSFKLAAMISLIILGVSLVVFLPGSKESNEIKERFIVGYNNAEKISFFKTMKIVIKQKNFMLVLLAYIFFMIAMGLISMNSVNFIDDVLVVDQEIRTIESSLMLLSSLLTIPIWFKVAQKIDHSTLLSLGLFIFGLVVLCNFFVMNIFQLLLIALLRGIAIAMFLIMLSPLFADVYDEIAVKTQKHHQATLLGIRNFFVKISVTIQSFIVAIIHIVTLYNPDSPSGKAIFGIRLIQGILPFIFCVIGALIFYKWYDLKGKKKQEIMQKLHEMGL</sequence>
<feature type="transmembrane region" description="Helical" evidence="1">
    <location>
        <begin position="354"/>
        <end position="376"/>
    </location>
</feature>
<feature type="transmembrane region" description="Helical" evidence="1">
    <location>
        <begin position="297"/>
        <end position="315"/>
    </location>
</feature>
<evidence type="ECO:0008006" key="3">
    <source>
        <dbReference type="Google" id="ProtNLM"/>
    </source>
</evidence>
<dbReference type="AlphaFoldDB" id="A0A0F9JG22"/>
<proteinExistence type="predicted"/>
<keyword evidence="1" id="KW-1133">Transmembrane helix</keyword>
<evidence type="ECO:0000256" key="1">
    <source>
        <dbReference type="SAM" id="Phobius"/>
    </source>
</evidence>
<dbReference type="GO" id="GO:0005886">
    <property type="term" value="C:plasma membrane"/>
    <property type="evidence" value="ECO:0007669"/>
    <property type="project" value="TreeGrafter"/>
</dbReference>
<feature type="transmembrane region" description="Helical" evidence="1">
    <location>
        <begin position="21"/>
        <end position="43"/>
    </location>
</feature>
<name>A0A0F9JG22_9ZZZZ</name>
<dbReference type="SUPFAM" id="SSF103473">
    <property type="entry name" value="MFS general substrate transporter"/>
    <property type="match status" value="1"/>
</dbReference>